<organism evidence="1">
    <name type="scientific">Anopheles darlingi</name>
    <name type="common">Mosquito</name>
    <dbReference type="NCBI Taxonomy" id="43151"/>
    <lineage>
        <taxon>Eukaryota</taxon>
        <taxon>Metazoa</taxon>
        <taxon>Ecdysozoa</taxon>
        <taxon>Arthropoda</taxon>
        <taxon>Hexapoda</taxon>
        <taxon>Insecta</taxon>
        <taxon>Pterygota</taxon>
        <taxon>Neoptera</taxon>
        <taxon>Endopterygota</taxon>
        <taxon>Diptera</taxon>
        <taxon>Nematocera</taxon>
        <taxon>Culicoidea</taxon>
        <taxon>Culicidae</taxon>
        <taxon>Anophelinae</taxon>
        <taxon>Anopheles</taxon>
    </lineage>
</organism>
<evidence type="ECO:0000313" key="1">
    <source>
        <dbReference type="EMBL" id="MBW72139.1"/>
    </source>
</evidence>
<dbReference type="AlphaFoldDB" id="A0A2M4D3M9"/>
<accession>A0A2M4D3M9</accession>
<reference evidence="1" key="1">
    <citation type="submission" date="2018-01" db="EMBL/GenBank/DDBJ databases">
        <title>An insight into the sialome of Amazonian anophelines.</title>
        <authorList>
            <person name="Ribeiro J.M."/>
            <person name="Scarpassa V."/>
            <person name="Calvo E."/>
        </authorList>
    </citation>
    <scope>NUCLEOTIDE SEQUENCE</scope>
</reference>
<dbReference type="EMBL" id="GGFL01007961">
    <property type="protein sequence ID" value="MBW72139.1"/>
    <property type="molecule type" value="Transcribed_RNA"/>
</dbReference>
<sequence>MSVLAASAFAFLPHTTVTGWRSLGTIRSIDSFRSAPEKNRTMSGQTALGNRAMIWSTQHSHSVEILGNNDDE</sequence>
<name>A0A2M4D3M9_ANODA</name>
<protein>
    <submittedName>
        <fullName evidence="1">Putative secreted protein</fullName>
    </submittedName>
</protein>
<proteinExistence type="predicted"/>